<organism evidence="1 2">
    <name type="scientific">Serratia fonticola</name>
    <dbReference type="NCBI Taxonomy" id="47917"/>
    <lineage>
        <taxon>Bacteria</taxon>
        <taxon>Pseudomonadati</taxon>
        <taxon>Pseudomonadota</taxon>
        <taxon>Gammaproteobacteria</taxon>
        <taxon>Enterobacterales</taxon>
        <taxon>Yersiniaceae</taxon>
        <taxon>Serratia</taxon>
    </lineage>
</organism>
<proteinExistence type="predicted"/>
<gene>
    <name evidence="1" type="ORF">NCTC13193_04830</name>
</gene>
<evidence type="ECO:0000313" key="1">
    <source>
        <dbReference type="EMBL" id="VEI75045.1"/>
    </source>
</evidence>
<name>A0A3S4XK31_SERFO</name>
<reference evidence="1 2" key="1">
    <citation type="submission" date="2018-12" db="EMBL/GenBank/DDBJ databases">
        <authorList>
            <consortium name="Pathogen Informatics"/>
        </authorList>
    </citation>
    <scope>NUCLEOTIDE SEQUENCE [LARGE SCALE GENOMIC DNA]</scope>
    <source>
        <strain evidence="1 2">NCTC13193</strain>
    </source>
</reference>
<dbReference type="EMBL" id="LR134492">
    <property type="protein sequence ID" value="VEI75045.1"/>
    <property type="molecule type" value="Genomic_DNA"/>
</dbReference>
<accession>A0A3S4XK31</accession>
<protein>
    <submittedName>
        <fullName evidence="1">Uncharacterized protein</fullName>
    </submittedName>
</protein>
<dbReference type="AlphaFoldDB" id="A0A3S4XK31"/>
<dbReference type="Proteomes" id="UP000270487">
    <property type="component" value="Chromosome"/>
</dbReference>
<evidence type="ECO:0000313" key="2">
    <source>
        <dbReference type="Proteomes" id="UP000270487"/>
    </source>
</evidence>
<sequence length="49" mass="5484">MGVHGFDFQLQNMCRLRLADPLPQVMQNLVFPFAQALAMAGWAIMGSLF</sequence>